<dbReference type="Pfam" id="PF00517">
    <property type="entry name" value="GP41"/>
    <property type="match status" value="1"/>
</dbReference>
<evidence type="ECO:0000313" key="3">
    <source>
        <dbReference type="Proteomes" id="UP000694405"/>
    </source>
</evidence>
<evidence type="ECO:0000313" key="2">
    <source>
        <dbReference type="Ensembl" id="ENSMUNP00000025110.1"/>
    </source>
</evidence>
<evidence type="ECO:0000256" key="1">
    <source>
        <dbReference type="ARBA" id="ARBA00004328"/>
    </source>
</evidence>
<dbReference type="GO" id="GO:0005198">
    <property type="term" value="F:structural molecule activity"/>
    <property type="evidence" value="ECO:0007669"/>
    <property type="project" value="InterPro"/>
</dbReference>
<dbReference type="PANTHER" id="PTHR34313">
    <property type="entry name" value="ENDOGENOUS RETROVIRUS GROUP K MEMBER 113 ENV POLYPROTEIN-RELATED"/>
    <property type="match status" value="1"/>
</dbReference>
<comment type="subcellular location">
    <subcellularLocation>
        <location evidence="1">Virion</location>
    </subcellularLocation>
</comment>
<dbReference type="Proteomes" id="UP000694405">
    <property type="component" value="Unassembled WGS sequence"/>
</dbReference>
<dbReference type="InterPro" id="IPR051255">
    <property type="entry name" value="Retroviral_env_glycoprotein"/>
</dbReference>
<reference evidence="2" key="2">
    <citation type="submission" date="2025-08" db="UniProtKB">
        <authorList>
            <consortium name="Ensembl"/>
        </authorList>
    </citation>
    <scope>IDENTIFICATION</scope>
</reference>
<reference evidence="2" key="1">
    <citation type="submission" date="2020-03" db="EMBL/GenBank/DDBJ databases">
        <title>Melopsittacus undulatus (budgerigar) genome, bMelUnd1, maternal haplotype with Z.</title>
        <authorList>
            <person name="Gedman G."/>
            <person name="Mountcastle J."/>
            <person name="Haase B."/>
            <person name="Formenti G."/>
            <person name="Wright T."/>
            <person name="Apodaca J."/>
            <person name="Pelan S."/>
            <person name="Chow W."/>
            <person name="Rhie A."/>
            <person name="Howe K."/>
            <person name="Fedrigo O."/>
            <person name="Jarvis E.D."/>
        </authorList>
    </citation>
    <scope>NUCLEOTIDE SEQUENCE [LARGE SCALE GENOMIC DNA]</scope>
</reference>
<accession>A0A8V5GWB6</accession>
<dbReference type="PANTHER" id="PTHR34313:SF2">
    <property type="entry name" value="ENDOGENOUS RETROVIRUS GROUP K MEMBER 21 ENV POLYPROTEIN-LIKE"/>
    <property type="match status" value="1"/>
</dbReference>
<protein>
    <submittedName>
        <fullName evidence="2">Uncharacterized protein</fullName>
    </submittedName>
</protein>
<keyword evidence="3" id="KW-1185">Reference proteome</keyword>
<sequence>MVKQPDYVFLPVNLTQDWYADSGSEVLELVTKQLLRREKRVVGLIIAGIVALITAITVTTIASISLSASIQTAAFVNSLSVNISHAFKLQEEWDEKIELTVNALKDTVDLIGRQVEILSIKESLRCHTEYQEICVTPIKWNNTISSNAEK</sequence>
<organism evidence="2 3">
    <name type="scientific">Melopsittacus undulatus</name>
    <name type="common">Budgerigar</name>
    <name type="synonym">Psittacus undulatus</name>
    <dbReference type="NCBI Taxonomy" id="13146"/>
    <lineage>
        <taxon>Eukaryota</taxon>
        <taxon>Metazoa</taxon>
        <taxon>Chordata</taxon>
        <taxon>Craniata</taxon>
        <taxon>Vertebrata</taxon>
        <taxon>Euteleostomi</taxon>
        <taxon>Archelosauria</taxon>
        <taxon>Archosauria</taxon>
        <taxon>Dinosauria</taxon>
        <taxon>Saurischia</taxon>
        <taxon>Theropoda</taxon>
        <taxon>Coelurosauria</taxon>
        <taxon>Aves</taxon>
        <taxon>Neognathae</taxon>
        <taxon>Neoaves</taxon>
        <taxon>Telluraves</taxon>
        <taxon>Australaves</taxon>
        <taxon>Psittaciformes</taxon>
        <taxon>Psittaculidae</taxon>
        <taxon>Melopsittacus</taxon>
    </lineage>
</organism>
<proteinExistence type="predicted"/>
<dbReference type="Ensembl" id="ENSMUNT00000030422.1">
    <property type="protein sequence ID" value="ENSMUNP00000025110.1"/>
    <property type="gene ID" value="ENSMUNG00000017053.1"/>
</dbReference>
<dbReference type="InterPro" id="IPR000328">
    <property type="entry name" value="GP41-like"/>
</dbReference>
<reference evidence="2" key="3">
    <citation type="submission" date="2025-09" db="UniProtKB">
        <authorList>
            <consortium name="Ensembl"/>
        </authorList>
    </citation>
    <scope>IDENTIFICATION</scope>
</reference>
<name>A0A8V5GWB6_MELUD</name>
<dbReference type="AlphaFoldDB" id="A0A8V5GWB6"/>